<evidence type="ECO:0000313" key="5">
    <source>
        <dbReference type="Proteomes" id="UP000256305"/>
    </source>
</evidence>
<dbReference type="Proteomes" id="UP000256305">
    <property type="component" value="Unassembled WGS sequence"/>
</dbReference>
<dbReference type="RefSeq" id="WP_115824868.1">
    <property type="nucleotide sequence ID" value="NZ_QUAE01000025.1"/>
</dbReference>
<accession>A0A3E0J0S0</accession>
<feature type="domain" description="DUF7685" evidence="1">
    <location>
        <begin position="3"/>
        <end position="40"/>
    </location>
</feature>
<dbReference type="EMBL" id="QUAE01000025">
    <property type="protein sequence ID" value="REJ06496.1"/>
    <property type="molecule type" value="Genomic_DNA"/>
</dbReference>
<reference evidence="4 5" key="1">
    <citation type="submission" date="2018-08" db="EMBL/GenBank/DDBJ databases">
        <title>Genome sequence of Halobacillus trueperi KCTC 3686.</title>
        <authorList>
            <person name="Cho K.H."/>
            <person name="Kwak M.-J."/>
            <person name="Kim B.-Y."/>
            <person name="Chun J."/>
        </authorList>
    </citation>
    <scope>NUCLEOTIDE SEQUENCE [LARGE SCALE GENOMIC DNA]</scope>
    <source>
        <strain evidence="4 5">KCTC 3686</strain>
    </source>
</reference>
<comment type="caution">
    <text evidence="4">The sequence shown here is derived from an EMBL/GenBank/DDBJ whole genome shotgun (WGS) entry which is preliminary data.</text>
</comment>
<sequence>MGCEWCEKRQGNVHTEADGESVSICMTCYNQMISEELGVDLIHHEDEVYLKDDKGVIREFSIQQKIDPLGIFIVAEEKNEYGYSFSVFGELGVDQHALFHKLIAKVKNGISTSYVEERKFPNGELYQALKDGSFMGQIEAGEKHGEPFIIIDGKPYSWHEVGRMLYTYEGR</sequence>
<feature type="domain" description="DUF7686" evidence="2">
    <location>
        <begin position="45"/>
        <end position="111"/>
    </location>
</feature>
<dbReference type="AlphaFoldDB" id="A0A3E0J0S0"/>
<evidence type="ECO:0000259" key="1">
    <source>
        <dbReference type="Pfam" id="PF24734"/>
    </source>
</evidence>
<feature type="domain" description="DUF7713" evidence="3">
    <location>
        <begin position="115"/>
        <end position="170"/>
    </location>
</feature>
<dbReference type="InterPro" id="IPR056102">
    <property type="entry name" value="DUF7685"/>
</dbReference>
<proteinExistence type="predicted"/>
<evidence type="ECO:0000259" key="3">
    <source>
        <dbReference type="Pfam" id="PF24828"/>
    </source>
</evidence>
<dbReference type="Pfam" id="PF24828">
    <property type="entry name" value="DUF7713"/>
    <property type="match status" value="1"/>
</dbReference>
<dbReference type="InterPro" id="IPR056103">
    <property type="entry name" value="DUF7686"/>
</dbReference>
<gene>
    <name evidence="4" type="ORF">DYE48_18580</name>
</gene>
<dbReference type="Pfam" id="PF24734">
    <property type="entry name" value="DUF7685"/>
    <property type="match status" value="1"/>
</dbReference>
<dbReference type="Pfam" id="PF24735">
    <property type="entry name" value="DUF7686"/>
    <property type="match status" value="1"/>
</dbReference>
<organism evidence="4 5">
    <name type="scientific">Halobacillus trueperi</name>
    <dbReference type="NCBI Taxonomy" id="156205"/>
    <lineage>
        <taxon>Bacteria</taxon>
        <taxon>Bacillati</taxon>
        <taxon>Bacillota</taxon>
        <taxon>Bacilli</taxon>
        <taxon>Bacillales</taxon>
        <taxon>Bacillaceae</taxon>
        <taxon>Halobacillus</taxon>
    </lineage>
</organism>
<keyword evidence="5" id="KW-1185">Reference proteome</keyword>
<dbReference type="InterPro" id="IPR056130">
    <property type="entry name" value="DUF7713"/>
</dbReference>
<name>A0A3E0J0S0_9BACI</name>
<evidence type="ECO:0000259" key="2">
    <source>
        <dbReference type="Pfam" id="PF24735"/>
    </source>
</evidence>
<evidence type="ECO:0000313" key="4">
    <source>
        <dbReference type="EMBL" id="REJ06496.1"/>
    </source>
</evidence>
<protein>
    <submittedName>
        <fullName evidence="4">Uncharacterized protein</fullName>
    </submittedName>
</protein>